<reference evidence="3" key="1">
    <citation type="journal article" date="2010" name="Nat. Biotechnol.">
        <title>Draft genome sequence of the oilseed species Ricinus communis.</title>
        <authorList>
            <person name="Chan A.P."/>
            <person name="Crabtree J."/>
            <person name="Zhao Q."/>
            <person name="Lorenzi H."/>
            <person name="Orvis J."/>
            <person name="Puiu D."/>
            <person name="Melake-Berhan A."/>
            <person name="Jones K.M."/>
            <person name="Redman J."/>
            <person name="Chen G."/>
            <person name="Cahoon E.B."/>
            <person name="Gedil M."/>
            <person name="Stanke M."/>
            <person name="Haas B.J."/>
            <person name="Wortman J.R."/>
            <person name="Fraser-Liggett C.M."/>
            <person name="Ravel J."/>
            <person name="Rabinowicz P.D."/>
        </authorList>
    </citation>
    <scope>NUCLEOTIDE SEQUENCE [LARGE SCALE GENOMIC DNA]</scope>
    <source>
        <strain evidence="3">cv. Hale</strain>
    </source>
</reference>
<feature type="compositionally biased region" description="Basic and acidic residues" evidence="1">
    <location>
        <begin position="1"/>
        <end position="21"/>
    </location>
</feature>
<evidence type="ECO:0000256" key="1">
    <source>
        <dbReference type="SAM" id="MobiDB-lite"/>
    </source>
</evidence>
<evidence type="ECO:0000313" key="3">
    <source>
        <dbReference type="Proteomes" id="UP000008311"/>
    </source>
</evidence>
<dbReference type="Proteomes" id="UP000008311">
    <property type="component" value="Unassembled WGS sequence"/>
</dbReference>
<organism evidence="2 3">
    <name type="scientific">Ricinus communis</name>
    <name type="common">Castor bean</name>
    <dbReference type="NCBI Taxonomy" id="3988"/>
    <lineage>
        <taxon>Eukaryota</taxon>
        <taxon>Viridiplantae</taxon>
        <taxon>Streptophyta</taxon>
        <taxon>Embryophyta</taxon>
        <taxon>Tracheophyta</taxon>
        <taxon>Spermatophyta</taxon>
        <taxon>Magnoliopsida</taxon>
        <taxon>eudicotyledons</taxon>
        <taxon>Gunneridae</taxon>
        <taxon>Pentapetalae</taxon>
        <taxon>rosids</taxon>
        <taxon>fabids</taxon>
        <taxon>Malpighiales</taxon>
        <taxon>Euphorbiaceae</taxon>
        <taxon>Acalyphoideae</taxon>
        <taxon>Acalypheae</taxon>
        <taxon>Ricinus</taxon>
    </lineage>
</organism>
<accession>B9TDX4</accession>
<keyword evidence="3" id="KW-1185">Reference proteome</keyword>
<dbReference type="EMBL" id="EQ978555">
    <property type="protein sequence ID" value="EEF25942.1"/>
    <property type="molecule type" value="Genomic_DNA"/>
</dbReference>
<name>B9TDX4_RICCO</name>
<dbReference type="InParanoid" id="B9TDX4"/>
<feature type="compositionally biased region" description="Basic and acidic residues" evidence="1">
    <location>
        <begin position="56"/>
        <end position="69"/>
    </location>
</feature>
<evidence type="ECO:0000313" key="2">
    <source>
        <dbReference type="EMBL" id="EEF25942.1"/>
    </source>
</evidence>
<protein>
    <submittedName>
        <fullName evidence="2">Uncharacterized protein</fullName>
    </submittedName>
</protein>
<feature type="region of interest" description="Disordered" evidence="1">
    <location>
        <begin position="1"/>
        <end position="69"/>
    </location>
</feature>
<gene>
    <name evidence="2" type="ORF">RCOM_1820620</name>
</gene>
<feature type="non-terminal residue" evidence="2">
    <location>
        <position position="1"/>
    </location>
</feature>
<proteinExistence type="predicted"/>
<dbReference type="AlphaFoldDB" id="B9TDX4"/>
<sequence>GSGDDNQREAEHGNEHKRQYCDGRSVGESPGDQLVQKRPCRNDEDSAPCKRQHQVVQHEPEGDEKNGGK</sequence>